<sequence length="326" mass="37815">MFKKILVVSPSNLITGGPEALHHLVHEMRILGLPAYICYYPFNERHEIPEPYKGYQVDQTQYIDDSDNLIIFPETYTEQLSRVRFSKVAIWWLSLDNFLVKNQRKNDNFFREKLRYLRLSFKGSRPFLGVRGLKKAIHFSQSQYVASYLSKRGIKSNLLFEPINSKFLTPPDESIDSPRENIILYNPAKGLKITNKLIASFPNFKFLPLKGFTREQLVEKMKSAKIYIDFGNHPGRDRMPREAAMLGACVIVSRKGSAAYSTDVPLPEKFKLDTLSDSFHRVFEALVIEIFNSFDQINDELSGYRKHLISEPEIFVNHIKHSFLNK</sequence>
<dbReference type="OrthoDB" id="6400528at2"/>
<dbReference type="AlphaFoldDB" id="A0A229FWJ7"/>
<organism evidence="1 2">
    <name type="scientific">Polynucleobacter cosmopolitanus</name>
    <dbReference type="NCBI Taxonomy" id="351345"/>
    <lineage>
        <taxon>Bacteria</taxon>
        <taxon>Pseudomonadati</taxon>
        <taxon>Pseudomonadota</taxon>
        <taxon>Betaproteobacteria</taxon>
        <taxon>Burkholderiales</taxon>
        <taxon>Burkholderiaceae</taxon>
        <taxon>Polynucleobacter</taxon>
    </lineage>
</organism>
<evidence type="ECO:0000313" key="2">
    <source>
        <dbReference type="Proteomes" id="UP000215188"/>
    </source>
</evidence>
<keyword evidence="2" id="KW-1185">Reference proteome</keyword>
<dbReference type="RefSeq" id="WP_089515240.1">
    <property type="nucleotide sequence ID" value="NZ_NJGG01000001.1"/>
</dbReference>
<gene>
    <name evidence="1" type="ORF">AOC33_03810</name>
</gene>
<dbReference type="EMBL" id="NJGG01000001">
    <property type="protein sequence ID" value="OXL16212.1"/>
    <property type="molecule type" value="Genomic_DNA"/>
</dbReference>
<evidence type="ECO:0000313" key="1">
    <source>
        <dbReference type="EMBL" id="OXL16212.1"/>
    </source>
</evidence>
<name>A0A229FWJ7_9BURK</name>
<reference evidence="1 2" key="1">
    <citation type="submission" date="2017-06" db="EMBL/GenBank/DDBJ databases">
        <title>Reclassification of a Polynucleobacter cosmopolitanus strain isolated from tropical Lake Victoria as Polynucleobacter victoriensis comb. nov.</title>
        <authorList>
            <person name="Hahn M.W."/>
        </authorList>
    </citation>
    <scope>NUCLEOTIDE SEQUENCE [LARGE SCALE GENOMIC DNA]</scope>
    <source>
        <strain evidence="1 2">MWH-MoIso2</strain>
    </source>
</reference>
<comment type="caution">
    <text evidence="1">The sequence shown here is derived from an EMBL/GenBank/DDBJ whole genome shotgun (WGS) entry which is preliminary data.</text>
</comment>
<evidence type="ECO:0008006" key="3">
    <source>
        <dbReference type="Google" id="ProtNLM"/>
    </source>
</evidence>
<dbReference type="Proteomes" id="UP000215188">
    <property type="component" value="Unassembled WGS sequence"/>
</dbReference>
<protein>
    <recommendedName>
        <fullName evidence="3">Glycosyl transferase family 1 domain-containing protein</fullName>
    </recommendedName>
</protein>
<proteinExistence type="predicted"/>
<accession>A0A229FWJ7</accession>